<dbReference type="InterPro" id="IPR019791">
    <property type="entry name" value="Haem_peroxidase_animal"/>
</dbReference>
<dbReference type="Pfam" id="PF03098">
    <property type="entry name" value="An_peroxidase"/>
    <property type="match status" value="1"/>
</dbReference>
<keyword evidence="15" id="KW-1185">Reference proteome</keyword>
<evidence type="ECO:0000256" key="6">
    <source>
        <dbReference type="ARBA" id="ARBA00022723"/>
    </source>
</evidence>
<evidence type="ECO:0000256" key="3">
    <source>
        <dbReference type="ARBA" id="ARBA00013239"/>
    </source>
</evidence>
<organism evidence="14 15">
    <name type="scientific">Botryotinia fuckeliana (strain B05.10)</name>
    <name type="common">Noble rot fungus</name>
    <name type="synonym">Botrytis cinerea</name>
    <dbReference type="NCBI Taxonomy" id="332648"/>
    <lineage>
        <taxon>Eukaryota</taxon>
        <taxon>Fungi</taxon>
        <taxon>Dikarya</taxon>
        <taxon>Ascomycota</taxon>
        <taxon>Pezizomycotina</taxon>
        <taxon>Leotiomycetes</taxon>
        <taxon>Helotiales</taxon>
        <taxon>Sclerotiniaceae</taxon>
        <taxon>Botrytis</taxon>
    </lineage>
</organism>
<dbReference type="RefSeq" id="XP_024546994.1">
    <property type="nucleotide sequence ID" value="XM_024691224.1"/>
</dbReference>
<keyword evidence="4" id="KW-0575">Peroxidase</keyword>
<evidence type="ECO:0000256" key="9">
    <source>
        <dbReference type="ARBA" id="ARBA00023004"/>
    </source>
</evidence>
<keyword evidence="8" id="KW-0560">Oxidoreductase</keyword>
<dbReference type="EMBL" id="CP009806">
    <property type="protein sequence ID" value="ATZ46971.1"/>
    <property type="molecule type" value="Genomic_DNA"/>
</dbReference>
<evidence type="ECO:0000313" key="15">
    <source>
        <dbReference type="Proteomes" id="UP000001798"/>
    </source>
</evidence>
<proteinExistence type="predicted"/>
<evidence type="ECO:0000313" key="14">
    <source>
        <dbReference type="EMBL" id="ATZ46971.1"/>
    </source>
</evidence>
<keyword evidence="7" id="KW-0223">Dioxygenase</keyword>
<dbReference type="GO" id="GO:0004601">
    <property type="term" value="F:peroxidase activity"/>
    <property type="evidence" value="ECO:0007669"/>
    <property type="project" value="UniProtKB-KW"/>
</dbReference>
<evidence type="ECO:0000256" key="7">
    <source>
        <dbReference type="ARBA" id="ARBA00022964"/>
    </source>
</evidence>
<feature type="compositionally biased region" description="Basic and acidic residues" evidence="13">
    <location>
        <begin position="63"/>
        <end position="78"/>
    </location>
</feature>
<dbReference type="InterPro" id="IPR050783">
    <property type="entry name" value="Oxylipin_biosynth_metab"/>
</dbReference>
<keyword evidence="9 12" id="KW-0408">Iron</keyword>
<keyword evidence="10" id="KW-0843">Virulence</keyword>
<accession>A0A384J935</accession>
<dbReference type="GO" id="GO:0006979">
    <property type="term" value="P:response to oxidative stress"/>
    <property type="evidence" value="ECO:0007669"/>
    <property type="project" value="InterPro"/>
</dbReference>
<dbReference type="PANTHER" id="PTHR11903:SF37">
    <property type="entry name" value="PSI-PRODUCING OXYGENASE A"/>
    <property type="match status" value="1"/>
</dbReference>
<evidence type="ECO:0000256" key="8">
    <source>
        <dbReference type="ARBA" id="ARBA00023002"/>
    </source>
</evidence>
<reference evidence="14 15" key="3">
    <citation type="journal article" date="2017" name="Mol. Plant Pathol.">
        <title>A gapless genome sequence of the fungus Botrytis cinerea.</title>
        <authorList>
            <person name="Van Kan J.A."/>
            <person name="Stassen J.H."/>
            <person name="Mosbach A."/>
            <person name="Van Der Lee T.A."/>
            <person name="Faino L."/>
            <person name="Farmer A.D."/>
            <person name="Papasotiriou D.G."/>
            <person name="Zhou S."/>
            <person name="Seidl M.F."/>
            <person name="Cottam E."/>
            <person name="Edel D."/>
            <person name="Hahn M."/>
            <person name="Schwartz D.C."/>
            <person name="Dietrich R.A."/>
            <person name="Widdison S."/>
            <person name="Scalliet G."/>
        </authorList>
    </citation>
    <scope>NUCLEOTIDE SEQUENCE [LARGE SCALE GENOMIC DNA]</scope>
    <source>
        <strain evidence="14 15">B05.10</strain>
    </source>
</reference>
<evidence type="ECO:0000256" key="13">
    <source>
        <dbReference type="SAM" id="MobiDB-lite"/>
    </source>
</evidence>
<name>A0A384J935_BOTFB</name>
<sequence>MNTGHHTAAGYQIAMSSRGEGDLNMEGVNAGNGADEKNFVKGKNKLGSKYRNYFTGKFQGKSKKGEKLDQKDPRKENTRSNSEPTPRLVPILKSTPGSTSEPTSVPTPQSQLQSQSHSQPKSQPRTITTVTIMPPKSSPTQPRWISDISKTTPTIVSDIESATHSVHSIFHDLKTITPEDANTLLQLFSSQIKGVQNDNTLLLEKTVKLLASQPEDSQIGKSLTASFVNTLWDALPHPPVRSLDKKFMYRDADGGNNNILMPDLGRAGTAYAKSVKPERMRKKNLPDPGELFDGLMRRGGLDGEEDFKGSQTGISSQLFYLATIIIHDLFLTDHEDMTKSKTSSYLDLAPLYGCNQEEQNAVRTFEDGKLKPDCFSSKRILGFPPGVGVFLIMFNRFHNHVVGMLAQINDNGRFTKPKAEAAKSAFDKYDNDLFQTGRLITCGLYVNIVLKDYVRTILNLNRTTSKWDLDPRVSETKTLLNKPAAEGVGNQVTAEFNLIYRWHSAISQRDEKWTNAEYARLFPNKNPTDVTLPELLRGLHSMEADLPVDPSQRSFADLNRLSNGSYDDESLVSIFESSVEDLSGAFGATNVPPIMRSIEILSILQSRSWNMCTLNEFRSFVGLSRHTSFADINPDPVIAKRLKEFYGSPDDVEFYPGVVVEKIKPPVVPGSGLCTGYSISYSILSDAVGLVRGDRFYTTDYTPESLTNWGYNEVQFDTDIDDGAVLYKLVLRAFPNHFQGNSIYAHFPFVTPEANLKIQKDLGRENLYSWDKPKKKADTPTVESWEECKKILNDKANWKVTWGPPIAVLTSQSPSDSKTTGPPKIPPFCLAGDESINTTSRSLIISSFHDLPTGHGNKNDKEHPDWQSAVAQFYTVNTADLFDKHKVLIPTVNAYSNANGNGSTTKNGAAAPKKTYRVDVVADICNRVFTRFAAGVFDFPLKLGMGNTVDVNVTTDIEDGFTEEELYTALSTGFICIFNNFDVTKSFVVNQEARAVAKKLGDILMENTKGGGIGDVVEGLKDRLHSIVHDDETERQTEEKVLKEKERLALKGYGKAMLQRYVDKGKKAGWGVERVVWEQILPTSAAMTANQSQLLSQVLGYYLSDAGSSHLPQLYTIAHETTKESDDLLLHYFLEAARLRGTVALFRLYSPSQSTSQATTTTNPAPGTVVLLNLPLAHQDPTAFPNPETVVLDRSLDSYLMFGHGPHECLGRDIALAGMVRVFRLIVGLKNLRLDAGSSGYSRKSVAGEAKGMKTVETEYGIAYLDDELSTLGPFPKGLRICWDE</sequence>
<dbReference type="Pfam" id="PF00067">
    <property type="entry name" value="p450"/>
    <property type="match status" value="1"/>
</dbReference>
<dbReference type="EC" id="1.13.11.60" evidence="3"/>
<feature type="binding site" description="axial binding residue" evidence="12">
    <location>
        <position position="503"/>
    </location>
    <ligand>
        <name>heme b</name>
        <dbReference type="ChEBI" id="CHEBI:60344"/>
    </ligand>
    <ligandPart>
        <name>Fe</name>
        <dbReference type="ChEBI" id="CHEBI:18248"/>
    </ligandPart>
</feature>
<dbReference type="PROSITE" id="PS00086">
    <property type="entry name" value="CYTOCHROME_P450"/>
    <property type="match status" value="1"/>
</dbReference>
<dbReference type="GO" id="GO:0016705">
    <property type="term" value="F:oxidoreductase activity, acting on paired donors, with incorporation or reduction of molecular oxygen"/>
    <property type="evidence" value="ECO:0007669"/>
    <property type="project" value="InterPro"/>
</dbReference>
<dbReference type="InterPro" id="IPR017972">
    <property type="entry name" value="Cyt_P450_CS"/>
</dbReference>
<dbReference type="GO" id="GO:0006631">
    <property type="term" value="P:fatty acid metabolic process"/>
    <property type="evidence" value="ECO:0007669"/>
    <property type="project" value="UniProtKB-ARBA"/>
</dbReference>
<evidence type="ECO:0000256" key="12">
    <source>
        <dbReference type="PIRSR" id="PIRSR619791-2"/>
    </source>
</evidence>
<dbReference type="GO" id="GO:0005506">
    <property type="term" value="F:iron ion binding"/>
    <property type="evidence" value="ECO:0007669"/>
    <property type="project" value="InterPro"/>
</dbReference>
<feature type="compositionally biased region" description="Low complexity" evidence="13">
    <location>
        <begin position="102"/>
        <end position="124"/>
    </location>
</feature>
<evidence type="ECO:0000256" key="1">
    <source>
        <dbReference type="ARBA" id="ARBA00000699"/>
    </source>
</evidence>
<evidence type="ECO:0000256" key="10">
    <source>
        <dbReference type="ARBA" id="ARBA00023026"/>
    </source>
</evidence>
<dbReference type="SUPFAM" id="SSF48113">
    <property type="entry name" value="Heme-dependent peroxidases"/>
    <property type="match status" value="1"/>
</dbReference>
<keyword evidence="11" id="KW-0413">Isomerase</keyword>
<dbReference type="GO" id="GO:0052878">
    <property type="term" value="F:linoleate 8R-lipoxygenase activity"/>
    <property type="evidence" value="ECO:0007669"/>
    <property type="project" value="UniProtKB-EC"/>
</dbReference>
<evidence type="ECO:0000256" key="11">
    <source>
        <dbReference type="ARBA" id="ARBA00023235"/>
    </source>
</evidence>
<dbReference type="InterPro" id="IPR034812">
    <property type="entry name" value="Ppo-like_N"/>
</dbReference>
<dbReference type="Gene3D" id="1.10.630.10">
    <property type="entry name" value="Cytochrome P450"/>
    <property type="match status" value="1"/>
</dbReference>
<comment type="subunit">
    <text evidence="2">Homotetramer.</text>
</comment>
<reference evidence="14 15" key="1">
    <citation type="journal article" date="2011" name="PLoS Genet.">
        <title>Genomic analysis of the necrotrophic fungal pathogens Sclerotinia sclerotiorum and Botrytis cinerea.</title>
        <authorList>
            <person name="Amselem J."/>
            <person name="Cuomo C.A."/>
            <person name="van Kan J.A."/>
            <person name="Viaud M."/>
            <person name="Benito E.P."/>
            <person name="Couloux A."/>
            <person name="Coutinho P.M."/>
            <person name="de Vries R.P."/>
            <person name="Dyer P.S."/>
            <person name="Fillinger S."/>
            <person name="Fournier E."/>
            <person name="Gout L."/>
            <person name="Hahn M."/>
            <person name="Kohn L."/>
            <person name="Lapalu N."/>
            <person name="Plummer K.M."/>
            <person name="Pradier J.M."/>
            <person name="Quevillon E."/>
            <person name="Sharon A."/>
            <person name="Simon A."/>
            <person name="ten Have A."/>
            <person name="Tudzynski B."/>
            <person name="Tudzynski P."/>
            <person name="Wincker P."/>
            <person name="Andrew M."/>
            <person name="Anthouard V."/>
            <person name="Beever R.E."/>
            <person name="Beffa R."/>
            <person name="Benoit I."/>
            <person name="Bouzid O."/>
            <person name="Brault B."/>
            <person name="Chen Z."/>
            <person name="Choquer M."/>
            <person name="Collemare J."/>
            <person name="Cotton P."/>
            <person name="Danchin E.G."/>
            <person name="Da Silva C."/>
            <person name="Gautier A."/>
            <person name="Giraud C."/>
            <person name="Giraud T."/>
            <person name="Gonzalez C."/>
            <person name="Grossetete S."/>
            <person name="Guldener U."/>
            <person name="Henrissat B."/>
            <person name="Howlett B.J."/>
            <person name="Kodira C."/>
            <person name="Kretschmer M."/>
            <person name="Lappartient A."/>
            <person name="Leroch M."/>
            <person name="Levis C."/>
            <person name="Mauceli E."/>
            <person name="Neuveglise C."/>
            <person name="Oeser B."/>
            <person name="Pearson M."/>
            <person name="Poulain J."/>
            <person name="Poussereau N."/>
            <person name="Quesneville H."/>
            <person name="Rascle C."/>
            <person name="Schumacher J."/>
            <person name="Segurens B."/>
            <person name="Sexton A."/>
            <person name="Silva E."/>
            <person name="Sirven C."/>
            <person name="Soanes D.M."/>
            <person name="Talbot N.J."/>
            <person name="Templeton M."/>
            <person name="Yandava C."/>
            <person name="Yarden O."/>
            <person name="Zeng Q."/>
            <person name="Rollins J.A."/>
            <person name="Lebrun M.H."/>
            <person name="Dickman M."/>
        </authorList>
    </citation>
    <scope>NUCLEOTIDE SEQUENCE [LARGE SCALE GENOMIC DNA]</scope>
    <source>
        <strain evidence="14 15">B05.10</strain>
    </source>
</reference>
<dbReference type="InterPro" id="IPR037120">
    <property type="entry name" value="Haem_peroxidase_sf_animal"/>
</dbReference>
<dbReference type="GeneID" id="5427536"/>
<dbReference type="Gene3D" id="1.10.640.10">
    <property type="entry name" value="Haem peroxidase domain superfamily, animal type"/>
    <property type="match status" value="1"/>
</dbReference>
<protein>
    <recommendedName>
        <fullName evidence="3">linoleate 8R-lipoxygenase</fullName>
        <ecNumber evidence="3">1.13.11.60</ecNumber>
    </recommendedName>
</protein>
<comment type="catalytic activity">
    <reaction evidence="1">
        <text>(9Z,12Z)-octadecadienoate + O2 = (8R,9Z,12Z)-8-hydroperoxyoctadeca-9,12-dienoate</text>
        <dbReference type="Rhea" id="RHEA:25395"/>
        <dbReference type="ChEBI" id="CHEBI:15379"/>
        <dbReference type="ChEBI" id="CHEBI:30245"/>
        <dbReference type="ChEBI" id="CHEBI:58659"/>
        <dbReference type="EC" id="1.13.11.60"/>
    </reaction>
</comment>
<dbReference type="VEuPathDB" id="FungiDB:Bcin02g03060"/>
<dbReference type="KEGG" id="bfu:BCIN_02g03060"/>
<dbReference type="InterPro" id="IPR010255">
    <property type="entry name" value="Haem_peroxidase_sf"/>
</dbReference>
<reference evidence="14 15" key="2">
    <citation type="journal article" date="2012" name="Eukaryot. Cell">
        <title>Genome update of Botrytis cinerea strains B05.10 and T4.</title>
        <authorList>
            <person name="Staats M."/>
            <person name="van Kan J.A."/>
        </authorList>
    </citation>
    <scope>NUCLEOTIDE SEQUENCE [LARGE SCALE GENOMIC DNA]</scope>
    <source>
        <strain evidence="14 15">B05.10</strain>
    </source>
</reference>
<evidence type="ECO:0000256" key="5">
    <source>
        <dbReference type="ARBA" id="ARBA00022617"/>
    </source>
</evidence>
<dbReference type="InterPro" id="IPR036396">
    <property type="entry name" value="Cyt_P450_sf"/>
</dbReference>
<dbReference type="GO" id="GO:0020037">
    <property type="term" value="F:heme binding"/>
    <property type="evidence" value="ECO:0007669"/>
    <property type="project" value="InterPro"/>
</dbReference>
<dbReference type="GO" id="GO:0016853">
    <property type="term" value="F:isomerase activity"/>
    <property type="evidence" value="ECO:0007669"/>
    <property type="project" value="UniProtKB-KW"/>
</dbReference>
<dbReference type="GO" id="GO:0004497">
    <property type="term" value="F:monooxygenase activity"/>
    <property type="evidence" value="ECO:0007669"/>
    <property type="project" value="InterPro"/>
</dbReference>
<dbReference type="PROSITE" id="PS50292">
    <property type="entry name" value="PEROXIDASE_3"/>
    <property type="match status" value="1"/>
</dbReference>
<dbReference type="SUPFAM" id="SSF48264">
    <property type="entry name" value="Cytochrome P450"/>
    <property type="match status" value="1"/>
</dbReference>
<dbReference type="InterPro" id="IPR001128">
    <property type="entry name" value="Cyt_P450"/>
</dbReference>
<dbReference type="OrthoDB" id="823504at2759"/>
<dbReference type="PANTHER" id="PTHR11903">
    <property type="entry name" value="PROSTAGLANDIN G/H SYNTHASE"/>
    <property type="match status" value="1"/>
</dbReference>
<dbReference type="CDD" id="cd09817">
    <property type="entry name" value="linoleate_diol_synthase_like"/>
    <property type="match status" value="1"/>
</dbReference>
<feature type="region of interest" description="Disordered" evidence="13">
    <location>
        <begin position="16"/>
        <end position="125"/>
    </location>
</feature>
<dbReference type="CDD" id="cd20612">
    <property type="entry name" value="CYP_LDS-like_C"/>
    <property type="match status" value="1"/>
</dbReference>
<evidence type="ECO:0000256" key="2">
    <source>
        <dbReference type="ARBA" id="ARBA00011881"/>
    </source>
</evidence>
<keyword evidence="6 12" id="KW-0479">Metal-binding</keyword>
<evidence type="ECO:0000256" key="4">
    <source>
        <dbReference type="ARBA" id="ARBA00022559"/>
    </source>
</evidence>
<keyword evidence="5 12" id="KW-0349">Heme</keyword>
<dbReference type="Proteomes" id="UP000001798">
    <property type="component" value="Chromosome 2"/>
</dbReference>
<gene>
    <name evidence="14" type="primary">BcppoA80</name>
    <name evidence="14" type="ORF">BCIN_02g03060</name>
</gene>